<comment type="pathway">
    <text evidence="1">Purine metabolism; IMP biosynthesis via de novo pathway; N(2)-formyl-N(1)-(5-phospho-D-ribosyl)glycinamide from N(1)-(5-phospho-D-ribosyl)glycinamide (10-formyl THF route): step 1/1.</text>
</comment>
<protein>
    <recommendedName>
        <fullName evidence="2">phosphoribosylglycinamide formyltransferase 1</fullName>
        <ecNumber evidence="2">2.1.2.2</ecNumber>
    </recommendedName>
</protein>
<proteinExistence type="predicted"/>
<dbReference type="InterPro" id="IPR002376">
    <property type="entry name" value="Formyl_transf_N"/>
</dbReference>
<feature type="non-terminal residue" evidence="6">
    <location>
        <position position="84"/>
    </location>
</feature>
<dbReference type="PANTHER" id="PTHR43369">
    <property type="entry name" value="PHOSPHORIBOSYLGLYCINAMIDE FORMYLTRANSFERASE"/>
    <property type="match status" value="1"/>
</dbReference>
<dbReference type="Gene3D" id="3.40.50.170">
    <property type="entry name" value="Formyl transferase, N-terminal domain"/>
    <property type="match status" value="1"/>
</dbReference>
<dbReference type="EC" id="2.1.2.2" evidence="2"/>
<reference evidence="6" key="1">
    <citation type="journal article" date="2014" name="Front. Microbiol.">
        <title>High frequency of phylogenetically diverse reductive dehalogenase-homologous genes in deep subseafloor sedimentary metagenomes.</title>
        <authorList>
            <person name="Kawai M."/>
            <person name="Futagami T."/>
            <person name="Toyoda A."/>
            <person name="Takaki Y."/>
            <person name="Nishi S."/>
            <person name="Hori S."/>
            <person name="Arai W."/>
            <person name="Tsubouchi T."/>
            <person name="Morono Y."/>
            <person name="Uchiyama I."/>
            <person name="Ito T."/>
            <person name="Fujiyama A."/>
            <person name="Inagaki F."/>
            <person name="Takami H."/>
        </authorList>
    </citation>
    <scope>NUCLEOTIDE SEQUENCE</scope>
    <source>
        <strain evidence="6">Expedition CK06-06</strain>
    </source>
</reference>
<keyword evidence="3" id="KW-0808">Transferase</keyword>
<keyword evidence="4" id="KW-0658">Purine biosynthesis</keyword>
<dbReference type="GO" id="GO:0006189">
    <property type="term" value="P:'de novo' IMP biosynthetic process"/>
    <property type="evidence" value="ECO:0007669"/>
    <property type="project" value="TreeGrafter"/>
</dbReference>
<sequence length="84" mass="9350">MPIAVLISGGGTTLRNLLEKIDAGRLHVAVRLVICSSAEAKGLEYAQRDDIEQQVVRRADHADQNEFSRTIFDHCRRAGVEYVV</sequence>
<accession>X0UG64</accession>
<dbReference type="InterPro" id="IPR036477">
    <property type="entry name" value="Formyl_transf_N_sf"/>
</dbReference>
<feature type="domain" description="Formyl transferase N-terminal" evidence="5">
    <location>
        <begin position="2"/>
        <end position="84"/>
    </location>
</feature>
<dbReference type="AlphaFoldDB" id="X0UG64"/>
<name>X0UG64_9ZZZZ</name>
<evidence type="ECO:0000256" key="3">
    <source>
        <dbReference type="ARBA" id="ARBA00022679"/>
    </source>
</evidence>
<dbReference type="GO" id="GO:0005829">
    <property type="term" value="C:cytosol"/>
    <property type="evidence" value="ECO:0007669"/>
    <property type="project" value="TreeGrafter"/>
</dbReference>
<evidence type="ECO:0000259" key="5">
    <source>
        <dbReference type="Pfam" id="PF00551"/>
    </source>
</evidence>
<dbReference type="EMBL" id="BARS01017789">
    <property type="protein sequence ID" value="GAF87475.1"/>
    <property type="molecule type" value="Genomic_DNA"/>
</dbReference>
<dbReference type="SUPFAM" id="SSF53328">
    <property type="entry name" value="Formyltransferase"/>
    <property type="match status" value="1"/>
</dbReference>
<evidence type="ECO:0000256" key="4">
    <source>
        <dbReference type="ARBA" id="ARBA00022755"/>
    </source>
</evidence>
<evidence type="ECO:0000313" key="6">
    <source>
        <dbReference type="EMBL" id="GAF87475.1"/>
    </source>
</evidence>
<dbReference type="Pfam" id="PF00551">
    <property type="entry name" value="Formyl_trans_N"/>
    <property type="match status" value="1"/>
</dbReference>
<organism evidence="6">
    <name type="scientific">marine sediment metagenome</name>
    <dbReference type="NCBI Taxonomy" id="412755"/>
    <lineage>
        <taxon>unclassified sequences</taxon>
        <taxon>metagenomes</taxon>
        <taxon>ecological metagenomes</taxon>
    </lineage>
</organism>
<comment type="caution">
    <text evidence="6">The sequence shown here is derived from an EMBL/GenBank/DDBJ whole genome shotgun (WGS) entry which is preliminary data.</text>
</comment>
<evidence type="ECO:0000256" key="1">
    <source>
        <dbReference type="ARBA" id="ARBA00005054"/>
    </source>
</evidence>
<dbReference type="PANTHER" id="PTHR43369:SF2">
    <property type="entry name" value="PHOSPHORIBOSYLGLYCINAMIDE FORMYLTRANSFERASE"/>
    <property type="match status" value="1"/>
</dbReference>
<evidence type="ECO:0000256" key="2">
    <source>
        <dbReference type="ARBA" id="ARBA00012254"/>
    </source>
</evidence>
<gene>
    <name evidence="6" type="ORF">S01H1_29048</name>
</gene>
<dbReference type="GO" id="GO:0004644">
    <property type="term" value="F:phosphoribosylglycinamide formyltransferase activity"/>
    <property type="evidence" value="ECO:0007669"/>
    <property type="project" value="UniProtKB-EC"/>
</dbReference>